<feature type="transmembrane region" description="Helical" evidence="2">
    <location>
        <begin position="6"/>
        <end position="28"/>
    </location>
</feature>
<evidence type="ECO:0000256" key="1">
    <source>
        <dbReference type="SAM" id="MobiDB-lite"/>
    </source>
</evidence>
<keyword evidence="2" id="KW-1133">Transmembrane helix</keyword>
<evidence type="ECO:0000313" key="3">
    <source>
        <dbReference type="EMBL" id="CCG17526.1"/>
    </source>
</evidence>
<accession>I7IIK5</accession>
<feature type="region of interest" description="Disordered" evidence="1">
    <location>
        <begin position="60"/>
        <end position="167"/>
    </location>
</feature>
<proteinExistence type="predicted"/>
<feature type="compositionally biased region" description="Polar residues" evidence="1">
    <location>
        <begin position="61"/>
        <end position="76"/>
    </location>
</feature>
<gene>
    <name evidence="3" type="ORF">KUK_0209</name>
</gene>
<name>I7IIK5_9BURK</name>
<dbReference type="HOGENOM" id="CLU_1517201_0_0_4"/>
<feature type="compositionally biased region" description="Low complexity" evidence="1">
    <location>
        <begin position="86"/>
        <end position="95"/>
    </location>
</feature>
<feature type="compositionally biased region" description="Low complexity" evidence="1">
    <location>
        <begin position="149"/>
        <end position="167"/>
    </location>
</feature>
<dbReference type="KEGG" id="teg:KUK_0209"/>
<dbReference type="RefSeq" id="WP_015555238.1">
    <property type="nucleotide sequence ID" value="NC_021036.1"/>
</dbReference>
<dbReference type="EMBL" id="HE681423">
    <property type="protein sequence ID" value="CCG17526.1"/>
    <property type="molecule type" value="Genomic_DNA"/>
</dbReference>
<dbReference type="OrthoDB" id="10017205at2"/>
<feature type="compositionally biased region" description="Polar residues" evidence="1">
    <location>
        <begin position="132"/>
        <end position="142"/>
    </location>
</feature>
<reference evidence="3" key="1">
    <citation type="journal article" date="2012" name="Vet. Microbiol.">
        <title>Comparative genomic analyses of the Taylorellae.</title>
        <authorList>
            <person name="Hauser H."/>
            <person name="Richter D.C."/>
            <person name="van Tonder A."/>
            <person name="Clark L."/>
            <person name="Preston A."/>
        </authorList>
    </citation>
    <scope>NUCLEOTIDE SEQUENCE</scope>
    <source>
        <strain evidence="3">14/56</strain>
    </source>
</reference>
<keyword evidence="2" id="KW-0472">Membrane</keyword>
<dbReference type="AlphaFoldDB" id="I7IIK5"/>
<organism evidence="3">
    <name type="scientific">Taylorella equigenitalis 14/56</name>
    <dbReference type="NCBI Taxonomy" id="1091497"/>
    <lineage>
        <taxon>Bacteria</taxon>
        <taxon>Pseudomonadati</taxon>
        <taxon>Pseudomonadota</taxon>
        <taxon>Betaproteobacteria</taxon>
        <taxon>Burkholderiales</taxon>
        <taxon>Alcaligenaceae</taxon>
        <taxon>Taylorella</taxon>
    </lineage>
</organism>
<protein>
    <submittedName>
        <fullName evidence="3">Hypothetical membrane protein</fullName>
    </submittedName>
</protein>
<sequence>MKKNLYWIYLLTTVAIITFIVVVLFRVLSAPNTGPKNKTKEPSIPVTIVKQNAQIKEDINQILSKPNSTNTEENVGTTQNTEKESNSNSETTTFTQNKTGSEESNSEDPLNVELQIDDLSPQSEFPTPVEGTINSLEQNNNDEGPRNTFPEPNSSNPPSGSFPDPVN</sequence>
<keyword evidence="2" id="KW-0812">Transmembrane</keyword>
<evidence type="ECO:0000256" key="2">
    <source>
        <dbReference type="SAM" id="Phobius"/>
    </source>
</evidence>